<evidence type="ECO:0000313" key="2">
    <source>
        <dbReference type="Proteomes" id="UP000297549"/>
    </source>
</evidence>
<dbReference type="SUPFAM" id="SSF47240">
    <property type="entry name" value="Ferritin-like"/>
    <property type="match status" value="1"/>
</dbReference>
<proteinExistence type="predicted"/>
<comment type="caution">
    <text evidence="1">The sequence shown here is derived from an EMBL/GenBank/DDBJ whole genome shotgun (WGS) entry which is preliminary data.</text>
</comment>
<accession>A0A4Z0PYR0</accession>
<dbReference type="Proteomes" id="UP000297549">
    <property type="component" value="Unassembled WGS sequence"/>
</dbReference>
<name>A0A4Z0PYR0_9BACT</name>
<dbReference type="InterPro" id="IPR009078">
    <property type="entry name" value="Ferritin-like_SF"/>
</dbReference>
<organism evidence="1 2">
    <name type="scientific">Hymenobacter aquaticus</name>
    <dbReference type="NCBI Taxonomy" id="1867101"/>
    <lineage>
        <taxon>Bacteria</taxon>
        <taxon>Pseudomonadati</taxon>
        <taxon>Bacteroidota</taxon>
        <taxon>Cytophagia</taxon>
        <taxon>Cytophagales</taxon>
        <taxon>Hymenobacteraceae</taxon>
        <taxon>Hymenobacter</taxon>
    </lineage>
</organism>
<protein>
    <submittedName>
        <fullName evidence="1">Ferritin-like domain-containing protein</fullName>
    </submittedName>
</protein>
<evidence type="ECO:0000313" key="1">
    <source>
        <dbReference type="EMBL" id="TGE22033.1"/>
    </source>
</evidence>
<dbReference type="Pfam" id="PF13668">
    <property type="entry name" value="Ferritin_2"/>
    <property type="match status" value="1"/>
</dbReference>
<dbReference type="OrthoDB" id="954262at2"/>
<reference evidence="1 2" key="1">
    <citation type="submission" date="2019-04" db="EMBL/GenBank/DDBJ databases">
        <authorList>
            <person name="Feng G."/>
            <person name="Zhang J."/>
            <person name="Zhu H."/>
        </authorList>
    </citation>
    <scope>NUCLEOTIDE SEQUENCE [LARGE SCALE GENOMIC DNA]</scope>
    <source>
        <strain evidence="1 2">JCM 31653</strain>
    </source>
</reference>
<dbReference type="RefSeq" id="WP_135464557.1">
    <property type="nucleotide sequence ID" value="NZ_SRLC01000002.1"/>
</dbReference>
<dbReference type="EMBL" id="SRLC01000002">
    <property type="protein sequence ID" value="TGE22033.1"/>
    <property type="molecule type" value="Genomic_DNA"/>
</dbReference>
<keyword evidence="2" id="KW-1185">Reference proteome</keyword>
<dbReference type="AlphaFoldDB" id="A0A4Z0PYR0"/>
<sequence>MSESGFSSSFLARTMRRRSFFRVAGATVAASTLVLAGCGDDSEIKPTDPGTVISIGSGENGLLNYVYLLEQLEAAFYQKVVDAKPAFLSATELAAFTDLRDHEVIHREFFKQLLGSNGIGAFEFNFSSVTFSTREGVLGAARTLEDLGVAAYNGAGKLIATKNTLNLLGKIASVEARHAALIHDLLGLDPFADVVEASGAAAGLGAVLTPKQVVTAAASFFLPYTVDVSSLPTA</sequence>
<gene>
    <name evidence="1" type="ORF">E5K00_17420</name>
</gene>